<name>A0ABD0YVC1_9HEMI</name>
<evidence type="ECO:0000313" key="1">
    <source>
        <dbReference type="EMBL" id="KAL1139892.1"/>
    </source>
</evidence>
<dbReference type="AlphaFoldDB" id="A0ABD0YVC1"/>
<dbReference type="Proteomes" id="UP001558652">
    <property type="component" value="Unassembled WGS sequence"/>
</dbReference>
<gene>
    <name evidence="1" type="ORF">AAG570_006869</name>
</gene>
<reference evidence="1 2" key="1">
    <citation type="submission" date="2024-07" db="EMBL/GenBank/DDBJ databases">
        <title>Chromosome-level genome assembly of the water stick insect Ranatra chinensis (Heteroptera: Nepidae).</title>
        <authorList>
            <person name="Liu X."/>
        </authorList>
    </citation>
    <scope>NUCLEOTIDE SEQUENCE [LARGE SCALE GENOMIC DNA]</scope>
    <source>
        <strain evidence="1">Cailab_2021Rc</strain>
        <tissue evidence="1">Muscle</tissue>
    </source>
</reference>
<proteinExistence type="predicted"/>
<keyword evidence="2" id="KW-1185">Reference proteome</keyword>
<organism evidence="1 2">
    <name type="scientific">Ranatra chinensis</name>
    <dbReference type="NCBI Taxonomy" id="642074"/>
    <lineage>
        <taxon>Eukaryota</taxon>
        <taxon>Metazoa</taxon>
        <taxon>Ecdysozoa</taxon>
        <taxon>Arthropoda</taxon>
        <taxon>Hexapoda</taxon>
        <taxon>Insecta</taxon>
        <taxon>Pterygota</taxon>
        <taxon>Neoptera</taxon>
        <taxon>Paraneoptera</taxon>
        <taxon>Hemiptera</taxon>
        <taxon>Heteroptera</taxon>
        <taxon>Panheteroptera</taxon>
        <taxon>Nepomorpha</taxon>
        <taxon>Nepidae</taxon>
        <taxon>Ranatrinae</taxon>
        <taxon>Ranatra</taxon>
    </lineage>
</organism>
<sequence length="288" mass="32770">MHMENQELNYGFKTFPAILQLVYTADIPTPNVNPNCVSFPPISPEPLRALVHTMENQNEFNRPVITGWVPATSPRYFTANAPKLSHRSVWDHLPVEALSSAYQFFVRYSSGKRKAAVTPETAARIECHRALKGGTPRVTIGRERKSMIEVPVEVQTLRAVEKMEEKAGLPVRDITSRQILRPKGVTHSLMLLASSGHILNYIREQMKEMKSILDEISINEVRRNSKCETKSSGRHGPSEIPVMNLVRELYFKFPRLSGRQILKLKAKVEFHLLEQVGIVQFLQCRIES</sequence>
<dbReference type="EMBL" id="JBFDAA010000002">
    <property type="protein sequence ID" value="KAL1139892.1"/>
    <property type="molecule type" value="Genomic_DNA"/>
</dbReference>
<protein>
    <submittedName>
        <fullName evidence="1">Uncharacterized protein</fullName>
    </submittedName>
</protein>
<accession>A0ABD0YVC1</accession>
<comment type="caution">
    <text evidence="1">The sequence shown here is derived from an EMBL/GenBank/DDBJ whole genome shotgun (WGS) entry which is preliminary data.</text>
</comment>
<evidence type="ECO:0000313" key="2">
    <source>
        <dbReference type="Proteomes" id="UP001558652"/>
    </source>
</evidence>